<keyword evidence="5" id="KW-1185">Reference proteome</keyword>
<dbReference type="InterPro" id="IPR000086">
    <property type="entry name" value="NUDIX_hydrolase_dom"/>
</dbReference>
<dbReference type="STRING" id="1137799.GZ78_11270"/>
<dbReference type="InterPro" id="IPR020084">
    <property type="entry name" value="NUDIX_hydrolase_CS"/>
</dbReference>
<dbReference type="OrthoDB" id="6322268at2"/>
<evidence type="ECO:0000256" key="2">
    <source>
        <dbReference type="ARBA" id="ARBA00022801"/>
    </source>
</evidence>
<evidence type="ECO:0000313" key="4">
    <source>
        <dbReference type="EMBL" id="KEQ18133.1"/>
    </source>
</evidence>
<reference evidence="4 5" key="1">
    <citation type="submission" date="2014-06" db="EMBL/GenBank/DDBJ databases">
        <title>Whole Genome Sequences of Three Symbiotic Endozoicomonas Bacteria.</title>
        <authorList>
            <person name="Neave M.J."/>
            <person name="Apprill A."/>
            <person name="Voolstra C.R."/>
        </authorList>
    </citation>
    <scope>NUCLEOTIDE SEQUENCE [LARGE SCALE GENOMIC DNA]</scope>
    <source>
        <strain evidence="4 5">DSM 25634</strain>
    </source>
</reference>
<evidence type="ECO:0000256" key="1">
    <source>
        <dbReference type="ARBA" id="ARBA00001946"/>
    </source>
</evidence>
<comment type="cofactor">
    <cofactor evidence="1">
        <name>Mg(2+)</name>
        <dbReference type="ChEBI" id="CHEBI:18420"/>
    </cofactor>
</comment>
<dbReference type="Pfam" id="PF00293">
    <property type="entry name" value="NUDIX"/>
    <property type="match status" value="1"/>
</dbReference>
<accession>A0A081NI60</accession>
<evidence type="ECO:0000313" key="5">
    <source>
        <dbReference type="Proteomes" id="UP000028073"/>
    </source>
</evidence>
<evidence type="ECO:0000259" key="3">
    <source>
        <dbReference type="Pfam" id="PF00293"/>
    </source>
</evidence>
<dbReference type="EMBL" id="JOKH01000002">
    <property type="protein sequence ID" value="KEQ18133.1"/>
    <property type="molecule type" value="Genomic_DNA"/>
</dbReference>
<dbReference type="Gene3D" id="3.90.79.10">
    <property type="entry name" value="Nucleoside Triphosphate Pyrophosphohydrolase"/>
    <property type="match status" value="1"/>
</dbReference>
<dbReference type="Proteomes" id="UP000028073">
    <property type="component" value="Unassembled WGS sequence"/>
</dbReference>
<dbReference type="InterPro" id="IPR015797">
    <property type="entry name" value="NUDIX_hydrolase-like_dom_sf"/>
</dbReference>
<protein>
    <recommendedName>
        <fullName evidence="3">Nudix hydrolase domain-containing protein</fullName>
    </recommendedName>
</protein>
<comment type="caution">
    <text evidence="4">The sequence shown here is derived from an EMBL/GenBank/DDBJ whole genome shotgun (WGS) entry which is preliminary data.</text>
</comment>
<sequence>MKKWTTIVALLLLSGCKTDTQTASCPYQDRQETSANAGCLMTHDGKVAVVTQRVNGKYNLPGGTANSDETSSCTAMRETEEETGHQVSVEELLQEFDNGFRLYACGSNNPAEAFSPVNTYEISSVQWLKPEQINPDQWRFPKHFEKQMELIQQQTANE</sequence>
<name>A0A081NI60_9GAMM</name>
<organism evidence="4 5">
    <name type="scientific">Endozoicomonas numazuensis</name>
    <dbReference type="NCBI Taxonomy" id="1137799"/>
    <lineage>
        <taxon>Bacteria</taxon>
        <taxon>Pseudomonadati</taxon>
        <taxon>Pseudomonadota</taxon>
        <taxon>Gammaproteobacteria</taxon>
        <taxon>Oceanospirillales</taxon>
        <taxon>Endozoicomonadaceae</taxon>
        <taxon>Endozoicomonas</taxon>
    </lineage>
</organism>
<dbReference type="RefSeq" id="WP_051786038.1">
    <property type="nucleotide sequence ID" value="NZ_JOKH01000002.1"/>
</dbReference>
<feature type="domain" description="Nudix hydrolase" evidence="3">
    <location>
        <begin position="36"/>
        <end position="139"/>
    </location>
</feature>
<dbReference type="GO" id="GO:0016787">
    <property type="term" value="F:hydrolase activity"/>
    <property type="evidence" value="ECO:0007669"/>
    <property type="project" value="UniProtKB-KW"/>
</dbReference>
<proteinExistence type="predicted"/>
<gene>
    <name evidence="4" type="ORF">GZ78_11270</name>
</gene>
<dbReference type="AlphaFoldDB" id="A0A081NI60"/>
<dbReference type="PANTHER" id="PTHR43222:SF2">
    <property type="entry name" value="NUDIX HYDROLASE 23, CHLOROPLASTIC"/>
    <property type="match status" value="1"/>
</dbReference>
<dbReference type="PROSITE" id="PS00893">
    <property type="entry name" value="NUDIX_BOX"/>
    <property type="match status" value="1"/>
</dbReference>
<dbReference type="eggNOG" id="COG1051">
    <property type="taxonomic scope" value="Bacteria"/>
</dbReference>
<dbReference type="PANTHER" id="PTHR43222">
    <property type="entry name" value="NUDIX HYDROLASE 23"/>
    <property type="match status" value="1"/>
</dbReference>
<dbReference type="SUPFAM" id="SSF55811">
    <property type="entry name" value="Nudix"/>
    <property type="match status" value="1"/>
</dbReference>
<keyword evidence="2" id="KW-0378">Hydrolase</keyword>